<dbReference type="PANTHER" id="PTHR10880:SF15">
    <property type="entry name" value="MSL COMPLEX SUBUNIT 3"/>
    <property type="match status" value="1"/>
</dbReference>
<evidence type="ECO:0000256" key="11">
    <source>
        <dbReference type="ARBA" id="ARBA00057322"/>
    </source>
</evidence>
<dbReference type="InterPro" id="IPR008676">
    <property type="entry name" value="MRG"/>
</dbReference>
<accession>A0AAV9HNJ6</accession>
<feature type="domain" description="Chromo" evidence="14">
    <location>
        <begin position="28"/>
        <end position="90"/>
    </location>
</feature>
<dbReference type="GO" id="GO:0006281">
    <property type="term" value="P:DNA repair"/>
    <property type="evidence" value="ECO:0007669"/>
    <property type="project" value="UniProtKB-KW"/>
</dbReference>
<proteinExistence type="inferred from homology"/>
<dbReference type="EMBL" id="MU864972">
    <property type="protein sequence ID" value="KAK4462452.1"/>
    <property type="molecule type" value="Genomic_DNA"/>
</dbReference>
<gene>
    <name evidence="15" type="ORF">QBC42DRAFT_267857</name>
</gene>
<dbReference type="Gene3D" id="2.30.30.140">
    <property type="match status" value="1"/>
</dbReference>
<dbReference type="GO" id="GO:0035267">
    <property type="term" value="C:NuA4 histone acetyltransferase complex"/>
    <property type="evidence" value="ECO:0007669"/>
    <property type="project" value="TreeGrafter"/>
</dbReference>
<dbReference type="InterPro" id="IPR000953">
    <property type="entry name" value="Chromo/chromo_shadow_dom"/>
</dbReference>
<evidence type="ECO:0000259" key="14">
    <source>
        <dbReference type="SMART" id="SM00298"/>
    </source>
</evidence>
<feature type="compositionally biased region" description="Gly residues" evidence="13">
    <location>
        <begin position="102"/>
        <end position="116"/>
    </location>
</feature>
<dbReference type="PANTHER" id="PTHR10880">
    <property type="entry name" value="MORTALITY FACTOR 4-LIKE PROTEIN"/>
    <property type="match status" value="1"/>
</dbReference>
<dbReference type="InterPro" id="IPR038217">
    <property type="entry name" value="MRG_C_sf"/>
</dbReference>
<dbReference type="SUPFAM" id="SSF54160">
    <property type="entry name" value="Chromo domain-like"/>
    <property type="match status" value="1"/>
</dbReference>
<dbReference type="PIRSF" id="PIRSF038133">
    <property type="entry name" value="HAT_Nua4_EAF3/MRG15"/>
    <property type="match status" value="1"/>
</dbReference>
<evidence type="ECO:0000313" key="16">
    <source>
        <dbReference type="Proteomes" id="UP001321749"/>
    </source>
</evidence>
<comment type="subunit">
    <text evidence="3">Component of the NuA4 histone acetyltransferase complex.</text>
</comment>
<dbReference type="Pfam" id="PF05712">
    <property type="entry name" value="MRG"/>
    <property type="match status" value="1"/>
</dbReference>
<dbReference type="Pfam" id="PF22732">
    <property type="entry name" value="MSL3_chromo-like"/>
    <property type="match status" value="1"/>
</dbReference>
<evidence type="ECO:0000256" key="2">
    <source>
        <dbReference type="ARBA" id="ARBA00009093"/>
    </source>
</evidence>
<protein>
    <recommendedName>
        <fullName evidence="4">Chromatin modification-related protein EAF3</fullName>
    </recommendedName>
    <alternativeName>
        <fullName evidence="12">Chromatin modification-related protein eaf3</fullName>
    </alternativeName>
</protein>
<dbReference type="CDD" id="cd18983">
    <property type="entry name" value="CBD_MSL3_like"/>
    <property type="match status" value="1"/>
</dbReference>
<dbReference type="InterPro" id="IPR016197">
    <property type="entry name" value="Chromo-like_dom_sf"/>
</dbReference>
<keyword evidence="7" id="KW-0805">Transcription regulation</keyword>
<reference evidence="15" key="1">
    <citation type="journal article" date="2023" name="Mol. Phylogenet. Evol.">
        <title>Genome-scale phylogeny and comparative genomics of the fungal order Sordariales.</title>
        <authorList>
            <person name="Hensen N."/>
            <person name="Bonometti L."/>
            <person name="Westerberg I."/>
            <person name="Brannstrom I.O."/>
            <person name="Guillou S."/>
            <person name="Cros-Aarteil S."/>
            <person name="Calhoun S."/>
            <person name="Haridas S."/>
            <person name="Kuo A."/>
            <person name="Mondo S."/>
            <person name="Pangilinan J."/>
            <person name="Riley R."/>
            <person name="LaButti K."/>
            <person name="Andreopoulos B."/>
            <person name="Lipzen A."/>
            <person name="Chen C."/>
            <person name="Yan M."/>
            <person name="Daum C."/>
            <person name="Ng V."/>
            <person name="Clum A."/>
            <person name="Steindorff A."/>
            <person name="Ohm R.A."/>
            <person name="Martin F."/>
            <person name="Silar P."/>
            <person name="Natvig D.O."/>
            <person name="Lalanne C."/>
            <person name="Gautier V."/>
            <person name="Ament-Velasquez S.L."/>
            <person name="Kruys A."/>
            <person name="Hutchinson M.I."/>
            <person name="Powell A.J."/>
            <person name="Barry K."/>
            <person name="Miller A.N."/>
            <person name="Grigoriev I.V."/>
            <person name="Debuchy R."/>
            <person name="Gladieux P."/>
            <person name="Hiltunen Thoren M."/>
            <person name="Johannesson H."/>
        </authorList>
    </citation>
    <scope>NUCLEOTIDE SEQUENCE</scope>
    <source>
        <strain evidence="15">PSN324</strain>
    </source>
</reference>
<dbReference type="InterPro" id="IPR053820">
    <property type="entry name" value="MSL3_chromo-like"/>
</dbReference>
<dbReference type="GO" id="GO:0006338">
    <property type="term" value="P:chromatin remodeling"/>
    <property type="evidence" value="ECO:0007669"/>
    <property type="project" value="UniProtKB-ARBA"/>
</dbReference>
<dbReference type="InterPro" id="IPR026541">
    <property type="entry name" value="MRG_dom"/>
</dbReference>
<evidence type="ECO:0000313" key="15">
    <source>
        <dbReference type="EMBL" id="KAK4462452.1"/>
    </source>
</evidence>
<dbReference type="SMART" id="SM00298">
    <property type="entry name" value="CHROMO"/>
    <property type="match status" value="1"/>
</dbReference>
<dbReference type="Proteomes" id="UP001321749">
    <property type="component" value="Unassembled WGS sequence"/>
</dbReference>
<evidence type="ECO:0000256" key="10">
    <source>
        <dbReference type="ARBA" id="ARBA00023242"/>
    </source>
</evidence>
<comment type="function">
    <text evidence="11">Involved in deacetylation of histones, chromatin assembly and chromosome segregation. May act as a transcriptional oscillator, directing histone deacetylases to specific chromosomal domains. Component of the NuA4 histone acetyltransferase complex which is involved in transcriptional activation of selected genes principally by acetylation of nucleosomal histone H4 and H2A. The NuA4 complex is also involved in DNA repair.</text>
</comment>
<dbReference type="FunFam" id="1.10.274.30:FF:000004">
    <property type="entry name" value="Putative Chromatin modification-related protein eaf3"/>
    <property type="match status" value="1"/>
</dbReference>
<keyword evidence="6" id="KW-0156">Chromatin regulator</keyword>
<keyword evidence="8" id="KW-0804">Transcription</keyword>
<evidence type="ECO:0000256" key="6">
    <source>
        <dbReference type="ARBA" id="ARBA00022853"/>
    </source>
</evidence>
<name>A0AAV9HNJ6_9PEZI</name>
<evidence type="ECO:0000256" key="4">
    <source>
        <dbReference type="ARBA" id="ARBA00018505"/>
    </source>
</evidence>
<reference evidence="15" key="2">
    <citation type="submission" date="2023-06" db="EMBL/GenBank/DDBJ databases">
        <authorList>
            <consortium name="Lawrence Berkeley National Laboratory"/>
            <person name="Mondo S.J."/>
            <person name="Hensen N."/>
            <person name="Bonometti L."/>
            <person name="Westerberg I."/>
            <person name="Brannstrom I.O."/>
            <person name="Guillou S."/>
            <person name="Cros-Aarteil S."/>
            <person name="Calhoun S."/>
            <person name="Haridas S."/>
            <person name="Kuo A."/>
            <person name="Pangilinan J."/>
            <person name="Riley R."/>
            <person name="Labutti K."/>
            <person name="Andreopoulos B."/>
            <person name="Lipzen A."/>
            <person name="Chen C."/>
            <person name="Yanf M."/>
            <person name="Daum C."/>
            <person name="Ng V."/>
            <person name="Clum A."/>
            <person name="Steindorff A."/>
            <person name="Ohm R."/>
            <person name="Martin F."/>
            <person name="Silar P."/>
            <person name="Natvig D."/>
            <person name="Lalanne C."/>
            <person name="Gautier V."/>
            <person name="Ament-Velasquez S.L."/>
            <person name="Kruys A."/>
            <person name="Hutchinson M.I."/>
            <person name="Powell A.J."/>
            <person name="Barry K."/>
            <person name="Miller A.N."/>
            <person name="Grigoriev I.V."/>
            <person name="Debuchy R."/>
            <person name="Gladieux P."/>
            <person name="Thoren M.H."/>
            <person name="Johannesson H."/>
        </authorList>
    </citation>
    <scope>NUCLEOTIDE SEQUENCE</scope>
    <source>
        <strain evidence="15">PSN324</strain>
    </source>
</reference>
<dbReference type="GO" id="GO:0032221">
    <property type="term" value="C:Rpd3S complex"/>
    <property type="evidence" value="ECO:0007669"/>
    <property type="project" value="TreeGrafter"/>
</dbReference>
<feature type="region of interest" description="Disordered" evidence="13">
    <location>
        <begin position="93"/>
        <end position="143"/>
    </location>
</feature>
<evidence type="ECO:0000256" key="9">
    <source>
        <dbReference type="ARBA" id="ARBA00023204"/>
    </source>
</evidence>
<evidence type="ECO:0000256" key="5">
    <source>
        <dbReference type="ARBA" id="ARBA00022763"/>
    </source>
</evidence>
<organism evidence="15 16">
    <name type="scientific">Cladorrhinum samala</name>
    <dbReference type="NCBI Taxonomy" id="585594"/>
    <lineage>
        <taxon>Eukaryota</taxon>
        <taxon>Fungi</taxon>
        <taxon>Dikarya</taxon>
        <taxon>Ascomycota</taxon>
        <taxon>Pezizomycotina</taxon>
        <taxon>Sordariomycetes</taxon>
        <taxon>Sordariomycetidae</taxon>
        <taxon>Sordariales</taxon>
        <taxon>Podosporaceae</taxon>
        <taxon>Cladorrhinum</taxon>
    </lineage>
</organism>
<keyword evidence="16" id="KW-1185">Reference proteome</keyword>
<keyword evidence="5" id="KW-0227">DNA damage</keyword>
<evidence type="ECO:0000256" key="12">
    <source>
        <dbReference type="ARBA" id="ARBA00072864"/>
    </source>
</evidence>
<evidence type="ECO:0000256" key="3">
    <source>
        <dbReference type="ARBA" id="ARBA00011353"/>
    </source>
</evidence>
<evidence type="ECO:0000256" key="1">
    <source>
        <dbReference type="ARBA" id="ARBA00004123"/>
    </source>
</evidence>
<sequence>MPASSKQTPAQAPFSKDERVLCFHMEMLYEAKILDVMPADNADGWQYKIHYKGWKSSWDDWVPQDRVRKFTEENKDLASQLLAQYKTLQAGKNATKSAKKGGASGGAFGRGGGPGGSDLSSARGSEERTQGGATTSSGRGGQRRARDFDLEHEENFHNRPSIKLPMPDHLKALLVDDWENVTKNRQLVPLPHVHPANEIFDEYLAEERPKYEEGSAALDIMEEAVAGLREYFDRCVGRILLYPFERIQYRDMYELWNSGKDPKYKSAVDTYGAEHLARLLVTLPELIAQTNMDQQSANRLRDELTKFTNWFSRHVTKYFVNEYEVPGQEYQEQAKAP</sequence>
<dbReference type="GO" id="GO:0006355">
    <property type="term" value="P:regulation of DNA-templated transcription"/>
    <property type="evidence" value="ECO:0007669"/>
    <property type="project" value="InterPro"/>
</dbReference>
<evidence type="ECO:0000256" key="13">
    <source>
        <dbReference type="SAM" id="MobiDB-lite"/>
    </source>
</evidence>
<comment type="caution">
    <text evidence="15">The sequence shown here is derived from an EMBL/GenBank/DDBJ whole genome shotgun (WGS) entry which is preliminary data.</text>
</comment>
<keyword evidence="10" id="KW-0539">Nucleus</keyword>
<comment type="similarity">
    <text evidence="2">Belongs to the MRG family.</text>
</comment>
<evidence type="ECO:0000256" key="8">
    <source>
        <dbReference type="ARBA" id="ARBA00023163"/>
    </source>
</evidence>
<keyword evidence="9" id="KW-0234">DNA repair</keyword>
<evidence type="ECO:0000256" key="7">
    <source>
        <dbReference type="ARBA" id="ARBA00023015"/>
    </source>
</evidence>
<dbReference type="AlphaFoldDB" id="A0AAV9HNJ6"/>
<dbReference type="FunFam" id="2.30.30.140:FF:000149">
    <property type="entry name" value="WGS project CABT00000000 data, contig 2.3"/>
    <property type="match status" value="1"/>
</dbReference>
<dbReference type="PROSITE" id="PS51640">
    <property type="entry name" value="MRG"/>
    <property type="match status" value="1"/>
</dbReference>
<comment type="subcellular location">
    <subcellularLocation>
        <location evidence="1">Nucleus</location>
    </subcellularLocation>
</comment>
<dbReference type="Gene3D" id="1.10.274.30">
    <property type="entry name" value="MRG domain"/>
    <property type="match status" value="1"/>
</dbReference>